<gene>
    <name evidence="2" type="ORF">NUU61_009123</name>
</gene>
<name>A0A9W9EMQ9_9EURO</name>
<dbReference type="AlphaFoldDB" id="A0A9W9EMQ9"/>
<evidence type="ECO:0000313" key="2">
    <source>
        <dbReference type="EMBL" id="KAJ5084544.1"/>
    </source>
</evidence>
<dbReference type="Proteomes" id="UP001141434">
    <property type="component" value="Unassembled WGS sequence"/>
</dbReference>
<dbReference type="GeneID" id="81398817"/>
<proteinExistence type="predicted"/>
<accession>A0A9W9EMQ9</accession>
<dbReference type="EMBL" id="JAPMSZ010000011">
    <property type="protein sequence ID" value="KAJ5084544.1"/>
    <property type="molecule type" value="Genomic_DNA"/>
</dbReference>
<feature type="region of interest" description="Disordered" evidence="1">
    <location>
        <begin position="48"/>
        <end position="67"/>
    </location>
</feature>
<keyword evidence="3" id="KW-1185">Reference proteome</keyword>
<evidence type="ECO:0000313" key="3">
    <source>
        <dbReference type="Proteomes" id="UP001141434"/>
    </source>
</evidence>
<sequence>MSRTFSTAARQLKKLAWSLNGTTKDVAWVKNYAENAIDVVPQLVNKVDSGTLQGDPHPTPKNNDPLHASIVFQNGTARVVSAHVYPDGTVLFSKKEYGQVKLSRDPQAPEGSGPSR</sequence>
<reference evidence="2" key="1">
    <citation type="submission" date="2022-11" db="EMBL/GenBank/DDBJ databases">
        <authorList>
            <person name="Petersen C."/>
        </authorList>
    </citation>
    <scope>NUCLEOTIDE SEQUENCE</scope>
    <source>
        <strain evidence="2">IBT 34128</strain>
    </source>
</reference>
<protein>
    <submittedName>
        <fullName evidence="2">Uncharacterized protein</fullName>
    </submittedName>
</protein>
<evidence type="ECO:0000256" key="1">
    <source>
        <dbReference type="SAM" id="MobiDB-lite"/>
    </source>
</evidence>
<dbReference type="OrthoDB" id="5346621at2759"/>
<comment type="caution">
    <text evidence="2">The sequence shown here is derived from an EMBL/GenBank/DDBJ whole genome shotgun (WGS) entry which is preliminary data.</text>
</comment>
<dbReference type="RefSeq" id="XP_056507941.1">
    <property type="nucleotide sequence ID" value="XM_056659648.1"/>
</dbReference>
<reference evidence="2" key="2">
    <citation type="journal article" date="2023" name="IMA Fungus">
        <title>Comparative genomic study of the Penicillium genus elucidates a diverse pangenome and 15 lateral gene transfer events.</title>
        <authorList>
            <person name="Petersen C."/>
            <person name="Sorensen T."/>
            <person name="Nielsen M.R."/>
            <person name="Sondergaard T.E."/>
            <person name="Sorensen J.L."/>
            <person name="Fitzpatrick D.A."/>
            <person name="Frisvad J.C."/>
            <person name="Nielsen K.L."/>
        </authorList>
    </citation>
    <scope>NUCLEOTIDE SEQUENCE</scope>
    <source>
        <strain evidence="2">IBT 34128</strain>
    </source>
</reference>
<organism evidence="2 3">
    <name type="scientific">Penicillium alfredii</name>
    <dbReference type="NCBI Taxonomy" id="1506179"/>
    <lineage>
        <taxon>Eukaryota</taxon>
        <taxon>Fungi</taxon>
        <taxon>Dikarya</taxon>
        <taxon>Ascomycota</taxon>
        <taxon>Pezizomycotina</taxon>
        <taxon>Eurotiomycetes</taxon>
        <taxon>Eurotiomycetidae</taxon>
        <taxon>Eurotiales</taxon>
        <taxon>Aspergillaceae</taxon>
        <taxon>Penicillium</taxon>
    </lineage>
</organism>